<dbReference type="InterPro" id="IPR052929">
    <property type="entry name" value="RNase_H-like_EbsB-rel"/>
</dbReference>
<dbReference type="EMBL" id="JAEFBJ010000004">
    <property type="protein sequence ID" value="KAG7620128.1"/>
    <property type="molecule type" value="Genomic_DNA"/>
</dbReference>
<dbReference type="InterPro" id="IPR044730">
    <property type="entry name" value="RNase_H-like_dom_plant"/>
</dbReference>
<feature type="domain" description="RNase H type-1" evidence="1">
    <location>
        <begin position="41"/>
        <end position="162"/>
    </location>
</feature>
<name>A0A8T2E7R4_ARASU</name>
<reference evidence="2 3" key="1">
    <citation type="submission" date="2020-12" db="EMBL/GenBank/DDBJ databases">
        <title>Concerted genomic and epigenomic changes stabilize Arabidopsis allopolyploids.</title>
        <authorList>
            <person name="Chen Z."/>
        </authorList>
    </citation>
    <scope>NUCLEOTIDE SEQUENCE [LARGE SCALE GENOMIC DNA]</scope>
    <source>
        <strain evidence="2">As9502</strain>
        <tissue evidence="2">Leaf</tissue>
    </source>
</reference>
<sequence>LDTKEWLDNTRLPERPYREQQSSTLRKAIWQRPPVGWVKCNYDVSHHEGNKFSGLGWIIRNSQGICLDCGMGKFQGRQTIEEAECTALIWAIQCVWGLGYRKVIFEGDNLSITSIINNKTPNPRLRHYLDFIHQWSEAFTTIKFKFCHRENNVCADILARKAIVCNTNFELYRSCPGFLGYYVNNDVKH</sequence>
<dbReference type="CDD" id="cd06222">
    <property type="entry name" value="RNase_H_like"/>
    <property type="match status" value="1"/>
</dbReference>
<gene>
    <name evidence="2" type="ORF">ISN44_As04g011450</name>
</gene>
<dbReference type="Proteomes" id="UP000694251">
    <property type="component" value="Chromosome 4"/>
</dbReference>
<feature type="non-terminal residue" evidence="2">
    <location>
        <position position="1"/>
    </location>
</feature>
<dbReference type="GO" id="GO:0004523">
    <property type="term" value="F:RNA-DNA hybrid ribonuclease activity"/>
    <property type="evidence" value="ECO:0007669"/>
    <property type="project" value="InterPro"/>
</dbReference>
<proteinExistence type="predicted"/>
<dbReference type="AlphaFoldDB" id="A0A8T2E7R4"/>
<feature type="non-terminal residue" evidence="2">
    <location>
        <position position="189"/>
    </location>
</feature>
<dbReference type="OrthoDB" id="1111759at2759"/>
<dbReference type="PANTHER" id="PTHR47074">
    <property type="entry name" value="BNAC02G40300D PROTEIN"/>
    <property type="match status" value="1"/>
</dbReference>
<dbReference type="GO" id="GO:0003676">
    <property type="term" value="F:nucleic acid binding"/>
    <property type="evidence" value="ECO:0007669"/>
    <property type="project" value="InterPro"/>
</dbReference>
<dbReference type="PANTHER" id="PTHR47074:SF78">
    <property type="entry name" value="GB|AAF30348.1-RELATED"/>
    <property type="match status" value="1"/>
</dbReference>
<comment type="caution">
    <text evidence="2">The sequence shown here is derived from an EMBL/GenBank/DDBJ whole genome shotgun (WGS) entry which is preliminary data.</text>
</comment>
<evidence type="ECO:0000313" key="3">
    <source>
        <dbReference type="Proteomes" id="UP000694251"/>
    </source>
</evidence>
<evidence type="ECO:0000313" key="2">
    <source>
        <dbReference type="EMBL" id="KAG7620128.1"/>
    </source>
</evidence>
<dbReference type="Pfam" id="PF13456">
    <property type="entry name" value="RVT_3"/>
    <property type="match status" value="1"/>
</dbReference>
<accession>A0A8T2E7R4</accession>
<protein>
    <submittedName>
        <fullName evidence="2">Ribonuclease H domain</fullName>
    </submittedName>
</protein>
<keyword evidence="3" id="KW-1185">Reference proteome</keyword>
<organism evidence="2 3">
    <name type="scientific">Arabidopsis suecica</name>
    <name type="common">Swedish thale-cress</name>
    <name type="synonym">Cardaminopsis suecica</name>
    <dbReference type="NCBI Taxonomy" id="45249"/>
    <lineage>
        <taxon>Eukaryota</taxon>
        <taxon>Viridiplantae</taxon>
        <taxon>Streptophyta</taxon>
        <taxon>Embryophyta</taxon>
        <taxon>Tracheophyta</taxon>
        <taxon>Spermatophyta</taxon>
        <taxon>Magnoliopsida</taxon>
        <taxon>eudicotyledons</taxon>
        <taxon>Gunneridae</taxon>
        <taxon>Pentapetalae</taxon>
        <taxon>rosids</taxon>
        <taxon>malvids</taxon>
        <taxon>Brassicales</taxon>
        <taxon>Brassicaceae</taxon>
        <taxon>Camelineae</taxon>
        <taxon>Arabidopsis</taxon>
    </lineage>
</organism>
<evidence type="ECO:0000259" key="1">
    <source>
        <dbReference type="Pfam" id="PF13456"/>
    </source>
</evidence>
<dbReference type="InterPro" id="IPR002156">
    <property type="entry name" value="RNaseH_domain"/>
</dbReference>